<reference evidence="2 4" key="2">
    <citation type="submission" date="2018-11" db="EMBL/GenBank/DDBJ databases">
        <authorList>
            <consortium name="Pathogen Informatics"/>
        </authorList>
    </citation>
    <scope>NUCLEOTIDE SEQUENCE [LARGE SCALE GENOMIC DNA]</scope>
</reference>
<evidence type="ECO:0000313" key="5">
    <source>
        <dbReference type="WBParaSite" id="DME_0000099201-mRNA-1"/>
    </source>
</evidence>
<accession>A0A0N4U2R7</accession>
<proteinExistence type="predicted"/>
<organism evidence="3 5">
    <name type="scientific">Dracunculus medinensis</name>
    <name type="common">Guinea worm</name>
    <dbReference type="NCBI Taxonomy" id="318479"/>
    <lineage>
        <taxon>Eukaryota</taxon>
        <taxon>Metazoa</taxon>
        <taxon>Ecdysozoa</taxon>
        <taxon>Nematoda</taxon>
        <taxon>Chromadorea</taxon>
        <taxon>Rhabditida</taxon>
        <taxon>Spirurina</taxon>
        <taxon>Dracunculoidea</taxon>
        <taxon>Dracunculidae</taxon>
        <taxon>Dracunculus</taxon>
    </lineage>
</organism>
<evidence type="ECO:0000313" key="2">
    <source>
        <dbReference type="EMBL" id="VDN55379.1"/>
    </source>
</evidence>
<feature type="region of interest" description="Disordered" evidence="1">
    <location>
        <begin position="1"/>
        <end position="33"/>
    </location>
</feature>
<dbReference type="Proteomes" id="UP000274756">
    <property type="component" value="Unassembled WGS sequence"/>
</dbReference>
<gene>
    <name evidence="2" type="ORF">DME_LOCUS5352</name>
</gene>
<dbReference type="WBParaSite" id="DME_0000099201-mRNA-1">
    <property type="protein sequence ID" value="DME_0000099201-mRNA-1"/>
    <property type="gene ID" value="DME_0000099201"/>
</dbReference>
<evidence type="ECO:0000256" key="1">
    <source>
        <dbReference type="SAM" id="MobiDB-lite"/>
    </source>
</evidence>
<evidence type="ECO:0000313" key="4">
    <source>
        <dbReference type="Proteomes" id="UP000274756"/>
    </source>
</evidence>
<protein>
    <submittedName>
        <fullName evidence="2 5">Uncharacterized protein</fullName>
    </submittedName>
</protein>
<keyword evidence="4" id="KW-1185">Reference proteome</keyword>
<reference evidence="5" key="1">
    <citation type="submission" date="2017-02" db="UniProtKB">
        <authorList>
            <consortium name="WormBaseParasite"/>
        </authorList>
    </citation>
    <scope>IDENTIFICATION</scope>
</reference>
<name>A0A0N4U2R7_DRAME</name>
<evidence type="ECO:0000313" key="3">
    <source>
        <dbReference type="Proteomes" id="UP000038040"/>
    </source>
</evidence>
<dbReference type="EMBL" id="UYYG01001152">
    <property type="protein sequence ID" value="VDN55379.1"/>
    <property type="molecule type" value="Genomic_DNA"/>
</dbReference>
<dbReference type="AlphaFoldDB" id="A0A0N4U2R7"/>
<sequence>MLSPARLRKSLSPYTEYEPSDKPPLHPHTNSIKNMNLLRVVPVSRANTRRKSAPEIEMCLELMPEESKNMRRNSAAYSNMRGEPPSEKLRRKSLKMLDLIAIEKNVTATQSRRNSEVS</sequence>
<dbReference type="Proteomes" id="UP000038040">
    <property type="component" value="Unplaced"/>
</dbReference>